<feature type="transmembrane region" description="Helical" evidence="5">
    <location>
        <begin position="429"/>
        <end position="448"/>
    </location>
</feature>
<feature type="transmembrane region" description="Helical" evidence="5">
    <location>
        <begin position="353"/>
        <end position="377"/>
    </location>
</feature>
<dbReference type="AlphaFoldDB" id="A0A852VJJ2"/>
<name>A0A852VJJ2_9MICO</name>
<dbReference type="InterPro" id="IPR011701">
    <property type="entry name" value="MFS"/>
</dbReference>
<feature type="transmembrane region" description="Helical" evidence="5">
    <location>
        <begin position="118"/>
        <end position="135"/>
    </location>
</feature>
<sequence length="503" mass="52741">MAGQADAVSDPHDVISDAHRWRVLWVLLVAIFMSLISVSIVNVALPSIQDGLDASDSDAQWVLAGYALTFGVVLVAAGRAGDLMGRGGIFVLGVIVFTLASITAGLAPNADALNAARFIQGVGSGLLNPQGVGMIQQYFRGSERGKAFGYFGSVVGVAVGIGPVLGGLLIELGGPELGWRLTFLVNVPVGLLCLALALRWFPRPLLRRTAAGAPKASRSFDPVGSILLGLAVLATMFPFVEGRSSAWLWLLLPVGILLGWAWVKWEQHYRATGRAPMVDLDIFSIRSFTNGSVIVMLYFLGMTSIWVLVALYLQEGTGKSALQAGFIGVPSALISAYAASWAGRRVNRYGRKVVIGGLVFALVGLALSIVVVVLQAQGLVSEWWLLASLAFIGVGQGAVISPNQTLTLADIPLDYAGSSGAVMQTGQRIGTSIGIAVITSAAFATLGVSGSWSVAIAVGFGLIGLVVLMALAFAFKDQHDRMRDTAATFHGSSPPPSARPLTR</sequence>
<feature type="transmembrane region" description="Helical" evidence="5">
    <location>
        <begin position="181"/>
        <end position="201"/>
    </location>
</feature>
<dbReference type="Proteomes" id="UP000554054">
    <property type="component" value="Unassembled WGS sequence"/>
</dbReference>
<proteinExistence type="predicted"/>
<keyword evidence="4 5" id="KW-0472">Membrane</keyword>
<dbReference type="GO" id="GO:0022857">
    <property type="term" value="F:transmembrane transporter activity"/>
    <property type="evidence" value="ECO:0007669"/>
    <property type="project" value="InterPro"/>
</dbReference>
<dbReference type="PANTHER" id="PTHR42718">
    <property type="entry name" value="MAJOR FACILITATOR SUPERFAMILY MULTIDRUG TRANSPORTER MFSC"/>
    <property type="match status" value="1"/>
</dbReference>
<feature type="transmembrane region" description="Helical" evidence="5">
    <location>
        <begin position="23"/>
        <end position="47"/>
    </location>
</feature>
<reference evidence="7 8" key="1">
    <citation type="submission" date="2020-07" db="EMBL/GenBank/DDBJ databases">
        <title>Sequencing the genomes of 1000 actinobacteria strains.</title>
        <authorList>
            <person name="Klenk H.-P."/>
        </authorList>
    </citation>
    <scope>NUCLEOTIDE SEQUENCE [LARGE SCALE GENOMIC DNA]</scope>
    <source>
        <strain evidence="7 8">DSM 26154</strain>
    </source>
</reference>
<gene>
    <name evidence="7" type="ORF">BJY20_000669</name>
</gene>
<evidence type="ECO:0000256" key="4">
    <source>
        <dbReference type="ARBA" id="ARBA00023136"/>
    </source>
</evidence>
<feature type="transmembrane region" description="Helical" evidence="5">
    <location>
        <begin position="383"/>
        <end position="400"/>
    </location>
</feature>
<dbReference type="CDD" id="cd17321">
    <property type="entry name" value="MFS_MMR_MDR_like"/>
    <property type="match status" value="1"/>
</dbReference>
<dbReference type="PANTHER" id="PTHR42718:SF39">
    <property type="entry name" value="ACTINORHODIN TRANSPORTER-RELATED"/>
    <property type="match status" value="1"/>
</dbReference>
<evidence type="ECO:0000313" key="7">
    <source>
        <dbReference type="EMBL" id="NYF97277.1"/>
    </source>
</evidence>
<dbReference type="Gene3D" id="1.20.1250.20">
    <property type="entry name" value="MFS general substrate transporter like domains"/>
    <property type="match status" value="1"/>
</dbReference>
<feature type="transmembrane region" description="Helical" evidence="5">
    <location>
        <begin position="454"/>
        <end position="475"/>
    </location>
</feature>
<dbReference type="PROSITE" id="PS50850">
    <property type="entry name" value="MFS"/>
    <property type="match status" value="1"/>
</dbReference>
<evidence type="ECO:0000256" key="5">
    <source>
        <dbReference type="SAM" id="Phobius"/>
    </source>
</evidence>
<dbReference type="EMBL" id="JACCAE010000001">
    <property type="protein sequence ID" value="NYF97277.1"/>
    <property type="molecule type" value="Genomic_DNA"/>
</dbReference>
<keyword evidence="8" id="KW-1185">Reference proteome</keyword>
<dbReference type="GO" id="GO:0005886">
    <property type="term" value="C:plasma membrane"/>
    <property type="evidence" value="ECO:0007669"/>
    <property type="project" value="UniProtKB-SubCell"/>
</dbReference>
<dbReference type="Gene3D" id="1.20.1720.10">
    <property type="entry name" value="Multidrug resistance protein D"/>
    <property type="match status" value="1"/>
</dbReference>
<dbReference type="SUPFAM" id="SSF103473">
    <property type="entry name" value="MFS general substrate transporter"/>
    <property type="match status" value="1"/>
</dbReference>
<protein>
    <submittedName>
        <fullName evidence="7">EmrB/QacA subfamily drug resistance transporter</fullName>
    </submittedName>
</protein>
<dbReference type="RefSeq" id="WP_343062758.1">
    <property type="nucleotide sequence ID" value="NZ_JACCAE010000001.1"/>
</dbReference>
<keyword evidence="3 5" id="KW-1133">Transmembrane helix</keyword>
<feature type="transmembrane region" description="Helical" evidence="5">
    <location>
        <begin position="59"/>
        <end position="77"/>
    </location>
</feature>
<evidence type="ECO:0000259" key="6">
    <source>
        <dbReference type="PROSITE" id="PS50850"/>
    </source>
</evidence>
<evidence type="ECO:0000313" key="8">
    <source>
        <dbReference type="Proteomes" id="UP000554054"/>
    </source>
</evidence>
<feature type="transmembrane region" description="Helical" evidence="5">
    <location>
        <begin position="320"/>
        <end position="341"/>
    </location>
</feature>
<comment type="caution">
    <text evidence="7">The sequence shown here is derived from an EMBL/GenBank/DDBJ whole genome shotgun (WGS) entry which is preliminary data.</text>
</comment>
<dbReference type="InterPro" id="IPR020846">
    <property type="entry name" value="MFS_dom"/>
</dbReference>
<comment type="subcellular location">
    <subcellularLocation>
        <location evidence="1">Cell membrane</location>
        <topology evidence="1">Multi-pass membrane protein</topology>
    </subcellularLocation>
</comment>
<feature type="transmembrane region" description="Helical" evidence="5">
    <location>
        <begin position="89"/>
        <end position="106"/>
    </location>
</feature>
<evidence type="ECO:0000256" key="2">
    <source>
        <dbReference type="ARBA" id="ARBA00022692"/>
    </source>
</evidence>
<feature type="transmembrane region" description="Helical" evidence="5">
    <location>
        <begin position="222"/>
        <end position="240"/>
    </location>
</feature>
<dbReference type="PRINTS" id="PR01036">
    <property type="entry name" value="TCRTETB"/>
</dbReference>
<feature type="domain" description="Major facilitator superfamily (MFS) profile" evidence="6">
    <location>
        <begin position="23"/>
        <end position="482"/>
    </location>
</feature>
<accession>A0A852VJJ2</accession>
<feature type="transmembrane region" description="Helical" evidence="5">
    <location>
        <begin position="293"/>
        <end position="314"/>
    </location>
</feature>
<keyword evidence="2 5" id="KW-0812">Transmembrane</keyword>
<evidence type="ECO:0000256" key="1">
    <source>
        <dbReference type="ARBA" id="ARBA00004651"/>
    </source>
</evidence>
<organism evidence="7 8">
    <name type="scientific">Janibacter cremeus</name>
    <dbReference type="NCBI Taxonomy" id="1285192"/>
    <lineage>
        <taxon>Bacteria</taxon>
        <taxon>Bacillati</taxon>
        <taxon>Actinomycetota</taxon>
        <taxon>Actinomycetes</taxon>
        <taxon>Micrococcales</taxon>
        <taxon>Intrasporangiaceae</taxon>
        <taxon>Janibacter</taxon>
    </lineage>
</organism>
<dbReference type="Pfam" id="PF07690">
    <property type="entry name" value="MFS_1"/>
    <property type="match status" value="1"/>
</dbReference>
<feature type="transmembrane region" description="Helical" evidence="5">
    <location>
        <begin position="147"/>
        <end position="169"/>
    </location>
</feature>
<feature type="transmembrane region" description="Helical" evidence="5">
    <location>
        <begin position="246"/>
        <end position="263"/>
    </location>
</feature>
<evidence type="ECO:0000256" key="3">
    <source>
        <dbReference type="ARBA" id="ARBA00022989"/>
    </source>
</evidence>
<dbReference type="InterPro" id="IPR036259">
    <property type="entry name" value="MFS_trans_sf"/>
</dbReference>